<dbReference type="EMBL" id="AMZH03020661">
    <property type="protein sequence ID" value="RRT38948.1"/>
    <property type="molecule type" value="Genomic_DNA"/>
</dbReference>
<evidence type="ECO:0000313" key="1">
    <source>
        <dbReference type="EMBL" id="RRT38948.1"/>
    </source>
</evidence>
<comment type="caution">
    <text evidence="1">The sequence shown here is derived from an EMBL/GenBank/DDBJ whole genome shotgun (WGS) entry which is preliminary data.</text>
</comment>
<accession>A0A426XHJ0</accession>
<gene>
    <name evidence="1" type="ORF">B296_00048009</name>
</gene>
<evidence type="ECO:0000313" key="2">
    <source>
        <dbReference type="Proteomes" id="UP000287651"/>
    </source>
</evidence>
<protein>
    <submittedName>
        <fullName evidence="1">Uncharacterized protein</fullName>
    </submittedName>
</protein>
<sequence length="108" mass="12523">VLKQVVKRGKEATTSPVKLNYPKSSISRMEVNFEERHSTIEANLLITKKGHRCETIDSKVMGMAAPWYHRGKTFLVLMERERLIVKGAEEIENVEANYKYRDKTEGQR</sequence>
<proteinExistence type="predicted"/>
<reference evidence="1 2" key="1">
    <citation type="journal article" date="2014" name="Agronomy (Basel)">
        <title>A Draft Genome Sequence for Ensete ventricosum, the Drought-Tolerant Tree Against Hunger.</title>
        <authorList>
            <person name="Harrison J."/>
            <person name="Moore K.A."/>
            <person name="Paszkiewicz K."/>
            <person name="Jones T."/>
            <person name="Grant M."/>
            <person name="Ambacheew D."/>
            <person name="Muzemil S."/>
            <person name="Studholme D.J."/>
        </authorList>
    </citation>
    <scope>NUCLEOTIDE SEQUENCE [LARGE SCALE GENOMIC DNA]</scope>
</reference>
<dbReference type="AlphaFoldDB" id="A0A426XHJ0"/>
<dbReference type="Proteomes" id="UP000287651">
    <property type="component" value="Unassembled WGS sequence"/>
</dbReference>
<name>A0A426XHJ0_ENSVE</name>
<feature type="non-terminal residue" evidence="1">
    <location>
        <position position="1"/>
    </location>
</feature>
<organism evidence="1 2">
    <name type="scientific">Ensete ventricosum</name>
    <name type="common">Abyssinian banana</name>
    <name type="synonym">Musa ensete</name>
    <dbReference type="NCBI Taxonomy" id="4639"/>
    <lineage>
        <taxon>Eukaryota</taxon>
        <taxon>Viridiplantae</taxon>
        <taxon>Streptophyta</taxon>
        <taxon>Embryophyta</taxon>
        <taxon>Tracheophyta</taxon>
        <taxon>Spermatophyta</taxon>
        <taxon>Magnoliopsida</taxon>
        <taxon>Liliopsida</taxon>
        <taxon>Zingiberales</taxon>
        <taxon>Musaceae</taxon>
        <taxon>Ensete</taxon>
    </lineage>
</organism>